<sequence>MNVDAERYLVTRTIAARPEQIFAVLADPSRHHSTEPTDWVRDAGDTAPITETGQVFAMNMYLPAAGGDYVTYNLVNVFDENRESDHPHPAC</sequence>
<dbReference type="AlphaFoldDB" id="A0AAD1H1A4"/>
<dbReference type="InterPro" id="IPR023393">
    <property type="entry name" value="START-like_dom_sf"/>
</dbReference>
<reference evidence="1 2" key="1">
    <citation type="submission" date="2019-12" db="EMBL/GenBank/DDBJ databases">
        <title>Complete genome sequence of Mycolicibacterium xenopi str. JCM15661T.</title>
        <authorList>
            <person name="Yoshida M."/>
            <person name="Fukano H."/>
            <person name="Asakura T."/>
            <person name="Hoshino Y."/>
        </authorList>
    </citation>
    <scope>NUCLEOTIDE SEQUENCE [LARGE SCALE GENOMIC DNA]</scope>
    <source>
        <strain evidence="1 2">JCM 15661T</strain>
    </source>
</reference>
<gene>
    <name evidence="1" type="ORF">MYXE_24210</name>
</gene>
<dbReference type="Gene3D" id="3.30.530.20">
    <property type="match status" value="1"/>
</dbReference>
<name>A0AAD1H1A4_MYCXE</name>
<dbReference type="SUPFAM" id="SSF55961">
    <property type="entry name" value="Bet v1-like"/>
    <property type="match status" value="1"/>
</dbReference>
<evidence type="ECO:0000313" key="1">
    <source>
        <dbReference type="EMBL" id="BBU22631.1"/>
    </source>
</evidence>
<dbReference type="Proteomes" id="UP000464624">
    <property type="component" value="Chromosome"/>
</dbReference>
<organism evidence="1 2">
    <name type="scientific">Mycobacterium xenopi</name>
    <dbReference type="NCBI Taxonomy" id="1789"/>
    <lineage>
        <taxon>Bacteria</taxon>
        <taxon>Bacillati</taxon>
        <taxon>Actinomycetota</taxon>
        <taxon>Actinomycetes</taxon>
        <taxon>Mycobacteriales</taxon>
        <taxon>Mycobacteriaceae</taxon>
        <taxon>Mycobacterium</taxon>
    </lineage>
</organism>
<dbReference type="KEGG" id="mxe:MYXE_24210"/>
<evidence type="ECO:0000313" key="2">
    <source>
        <dbReference type="Proteomes" id="UP000464624"/>
    </source>
</evidence>
<dbReference type="EMBL" id="AP022314">
    <property type="protein sequence ID" value="BBU22631.1"/>
    <property type="molecule type" value="Genomic_DNA"/>
</dbReference>
<accession>A0AAD1H1A4</accession>
<proteinExistence type="predicted"/>
<evidence type="ECO:0008006" key="3">
    <source>
        <dbReference type="Google" id="ProtNLM"/>
    </source>
</evidence>
<protein>
    <recommendedName>
        <fullName evidence="3">Polyketide cyclase / dehydrase and lipid transport</fullName>
    </recommendedName>
</protein>